<sequence>MRGLFVAAAVEDSAAQAAVSCSPANSPGPNTELTRLKECHRCLLSVLAAKDNELQRLRRLSTAATVPDHRQGDDAFGAVRARRGIRSAGRFTRSRRGPGGLW</sequence>
<comment type="caution">
    <text evidence="1">The sequence shown here is derived from an EMBL/GenBank/DDBJ whole genome shotgun (WGS) entry which is preliminary data.</text>
</comment>
<proteinExistence type="predicted"/>
<gene>
    <name evidence="1" type="ORF">AB852_08890</name>
</gene>
<keyword evidence="2" id="KW-1185">Reference proteome</keyword>
<organism evidence="1 2">
    <name type="scientific">Streptomyces uncialis</name>
    <dbReference type="NCBI Taxonomy" id="1048205"/>
    <lineage>
        <taxon>Bacteria</taxon>
        <taxon>Bacillati</taxon>
        <taxon>Actinomycetota</taxon>
        <taxon>Actinomycetes</taxon>
        <taxon>Kitasatosporales</taxon>
        <taxon>Streptomycetaceae</taxon>
        <taxon>Streptomyces</taxon>
    </lineage>
</organism>
<dbReference type="EMBL" id="LFBV01000002">
    <property type="protein sequence ID" value="OKH94413.1"/>
    <property type="molecule type" value="Genomic_DNA"/>
</dbReference>
<name>A0A1Q4V994_9ACTN</name>
<reference evidence="1 2" key="1">
    <citation type="submission" date="2015-06" db="EMBL/GenBank/DDBJ databases">
        <title>Cloning and characterization of the uncialamcin biosynthetic gene cluster.</title>
        <authorList>
            <person name="Yan X."/>
            <person name="Huang T."/>
            <person name="Ge H."/>
            <person name="Shen B."/>
        </authorList>
    </citation>
    <scope>NUCLEOTIDE SEQUENCE [LARGE SCALE GENOMIC DNA]</scope>
    <source>
        <strain evidence="1 2">DCA2648</strain>
    </source>
</reference>
<evidence type="ECO:0000313" key="2">
    <source>
        <dbReference type="Proteomes" id="UP000186455"/>
    </source>
</evidence>
<dbReference type="AlphaFoldDB" id="A0A1Q4V994"/>
<dbReference type="Proteomes" id="UP000186455">
    <property type="component" value="Unassembled WGS sequence"/>
</dbReference>
<accession>A0A1Q4V994</accession>
<evidence type="ECO:0000313" key="1">
    <source>
        <dbReference type="EMBL" id="OKH94413.1"/>
    </source>
</evidence>
<protein>
    <submittedName>
        <fullName evidence="1">Uncharacterized protein</fullName>
    </submittedName>
</protein>